<evidence type="ECO:0000259" key="3">
    <source>
        <dbReference type="PROSITE" id="PS50887"/>
    </source>
</evidence>
<dbReference type="PROSITE" id="PS50887">
    <property type="entry name" value="GGDEF"/>
    <property type="match status" value="1"/>
</dbReference>
<accession>A0ABV0JCI9</accession>
<protein>
    <submittedName>
        <fullName evidence="4">EAL domain-containing protein</fullName>
    </submittedName>
</protein>
<dbReference type="SMART" id="SM00052">
    <property type="entry name" value="EAL"/>
    <property type="match status" value="1"/>
</dbReference>
<dbReference type="InterPro" id="IPR016132">
    <property type="entry name" value="Phyto_chromo_attachment"/>
</dbReference>
<dbReference type="SUPFAM" id="SSF141868">
    <property type="entry name" value="EAL domain-like"/>
    <property type="match status" value="1"/>
</dbReference>
<feature type="domain" description="Phytochrome chromophore attachment site" evidence="1">
    <location>
        <begin position="962"/>
        <end position="1098"/>
    </location>
</feature>
<dbReference type="Pfam" id="PF00563">
    <property type="entry name" value="EAL"/>
    <property type="match status" value="1"/>
</dbReference>
<dbReference type="SMART" id="SM00065">
    <property type="entry name" value="GAF"/>
    <property type="match status" value="3"/>
</dbReference>
<dbReference type="InterPro" id="IPR043128">
    <property type="entry name" value="Rev_trsase/Diguanyl_cyclase"/>
</dbReference>
<dbReference type="NCBIfam" id="TIGR00254">
    <property type="entry name" value="GGDEF"/>
    <property type="match status" value="1"/>
</dbReference>
<dbReference type="SUPFAM" id="SSF55781">
    <property type="entry name" value="GAF domain-like"/>
    <property type="match status" value="3"/>
</dbReference>
<dbReference type="InterPro" id="IPR029016">
    <property type="entry name" value="GAF-like_dom_sf"/>
</dbReference>
<dbReference type="CDD" id="cd01948">
    <property type="entry name" value="EAL"/>
    <property type="match status" value="1"/>
</dbReference>
<dbReference type="InterPro" id="IPR000160">
    <property type="entry name" value="GGDEF_dom"/>
</dbReference>
<dbReference type="CDD" id="cd01949">
    <property type="entry name" value="GGDEF"/>
    <property type="match status" value="1"/>
</dbReference>
<dbReference type="Pfam" id="PF00990">
    <property type="entry name" value="GGDEF"/>
    <property type="match status" value="1"/>
</dbReference>
<dbReference type="EMBL" id="JAMPKM010000015">
    <property type="protein sequence ID" value="MEP0819498.1"/>
    <property type="molecule type" value="Genomic_DNA"/>
</dbReference>
<dbReference type="Gene3D" id="3.30.450.40">
    <property type="match status" value="3"/>
</dbReference>
<dbReference type="PROSITE" id="PS50046">
    <property type="entry name" value="PHYTOCHROME_2"/>
    <property type="match status" value="2"/>
</dbReference>
<gene>
    <name evidence="4" type="ORF">NC998_20580</name>
</gene>
<evidence type="ECO:0000313" key="5">
    <source>
        <dbReference type="Proteomes" id="UP001464891"/>
    </source>
</evidence>
<dbReference type="SMART" id="SM00267">
    <property type="entry name" value="GGDEF"/>
    <property type="match status" value="1"/>
</dbReference>
<proteinExistence type="predicted"/>
<evidence type="ECO:0000259" key="1">
    <source>
        <dbReference type="PROSITE" id="PS50046"/>
    </source>
</evidence>
<evidence type="ECO:0000259" key="2">
    <source>
        <dbReference type="PROSITE" id="PS50883"/>
    </source>
</evidence>
<dbReference type="InterPro" id="IPR003018">
    <property type="entry name" value="GAF"/>
</dbReference>
<dbReference type="Pfam" id="PF00360">
    <property type="entry name" value="PHY"/>
    <property type="match status" value="1"/>
</dbReference>
<dbReference type="Gene3D" id="3.30.70.270">
    <property type="match status" value="1"/>
</dbReference>
<dbReference type="Gene3D" id="3.20.20.450">
    <property type="entry name" value="EAL domain"/>
    <property type="match status" value="1"/>
</dbReference>
<dbReference type="InterPro" id="IPR035919">
    <property type="entry name" value="EAL_sf"/>
</dbReference>
<name>A0ABV0JCI9_9CYAN</name>
<feature type="domain" description="GGDEF" evidence="3">
    <location>
        <begin position="475"/>
        <end position="608"/>
    </location>
</feature>
<feature type="domain" description="EAL" evidence="2">
    <location>
        <begin position="617"/>
        <end position="871"/>
    </location>
</feature>
<reference evidence="4 5" key="1">
    <citation type="submission" date="2022-04" db="EMBL/GenBank/DDBJ databases">
        <title>Positive selection, recombination, and allopatry shape intraspecific diversity of widespread and dominant cyanobacteria.</title>
        <authorList>
            <person name="Wei J."/>
            <person name="Shu W."/>
            <person name="Hu C."/>
        </authorList>
    </citation>
    <scope>NUCLEOTIDE SEQUENCE [LARGE SCALE GENOMIC DNA]</scope>
    <source>
        <strain evidence="4 5">GB2-A4</strain>
    </source>
</reference>
<evidence type="ECO:0000313" key="4">
    <source>
        <dbReference type="EMBL" id="MEP0819498.1"/>
    </source>
</evidence>
<dbReference type="InterPro" id="IPR013515">
    <property type="entry name" value="Phytochrome_cen-reg"/>
</dbReference>
<dbReference type="PANTHER" id="PTHR44757">
    <property type="entry name" value="DIGUANYLATE CYCLASE DGCP"/>
    <property type="match status" value="1"/>
</dbReference>
<dbReference type="InterPro" id="IPR001633">
    <property type="entry name" value="EAL_dom"/>
</dbReference>
<dbReference type="SUPFAM" id="SSF55073">
    <property type="entry name" value="Nucleotide cyclase"/>
    <property type="match status" value="1"/>
</dbReference>
<organism evidence="4 5">
    <name type="scientific">Trichocoleus desertorum GB2-A4</name>
    <dbReference type="NCBI Taxonomy" id="2933944"/>
    <lineage>
        <taxon>Bacteria</taxon>
        <taxon>Bacillati</taxon>
        <taxon>Cyanobacteriota</taxon>
        <taxon>Cyanophyceae</taxon>
        <taxon>Leptolyngbyales</taxon>
        <taxon>Trichocoleusaceae</taxon>
        <taxon>Trichocoleus</taxon>
    </lineage>
</organism>
<keyword evidence="5" id="KW-1185">Reference proteome</keyword>
<comment type="caution">
    <text evidence="4">The sequence shown here is derived from an EMBL/GenBank/DDBJ whole genome shotgun (WGS) entry which is preliminary data.</text>
</comment>
<sequence length="1120" mass="126789">MDQQGFEQSLQQEQMLYGICDRIRQSLELQDIVSTAVEEIRAFLKIDRVKIYHFESDGSGAVIAESIADQRLPSLLGLHFPASDIPDSAYELFLKVRQRVIINVATQHKISSQLDDSATREPLTVEDVRYAPVDPCHIQYMLGMGVMASLTVPILHQNHLWGLLVVHHTEPYSFSERELQIVQMLVDQVSIAIAQSNLLKQVQPQAHYELTVNRISSLLYNPLDLAEIQQTVLEETVKALGGSGGRLYFAAEPVSSAAQLYTIGVQPTHARLEESEGWKALMNWSAEPSSAKPTYEEVITAWEQAGRALIPSHTVHQHGSTANGIPSPYVLDLAQAVLQDELAEAFTETLIRTALIVPLQCQHQCVGWLTIFRNGYDTEILWAGRCHPDERNQLPRRSFEAWREVKTKQSPLWQQNEIKLAQTLGIHLYMAAMRKRVEALLRHEASHDRLTELPNRLLFDEQLSLALLHAQQQGEMLAVAFLDLDRFKIVNDTLGHVVGDQLLKQVTQRLQAGLRKGDIVARWGGDEFTLLFPDIAYVEDISKMAHRILEVLKAPFFLEQQELYISGSLGIALFPYDGENAATLLKNSDTAMYRAKQQGRNNYQFYSPEMNTTAREQLELETDLRKALTKDELLLYYQPQVDINTGEIIGLEALLRWQHPQIGVIPPNQFIPLAEETGLICPIGEWVIRTACEQHQAWYAAGLPLMRIAVNLSARQFQQRDLVKTIVQILQETQTQPCYLELEITESIAMQDVEFTVAVLQELRQMGIQIAMDDFGTGYSSLNSIKHFPPHTLKIDQSFVRDLLIDPSDAAIARAVIALGQGLHLKVLAEGVETVEQLEFLRTLGCQSAQGYLFSKPLPPVAITQLLREKTIPIQLESSTRPKEGQSAVAIALADVVHSAIAESIEQPLDMMVRQTQTLELTIRDQEQQIAKQKQIKEALGLQVQQEKLASKIAEQLSRLRQVEEILNFTVAQAHQLLQVDRLIVYRFDPNWRGTVVAEAVTEPWSSLLGLAIDDCCFQEQYVQYYREGRTRTVDDIYEGMLAPCHIDLLARFEVRSNMVVPILQCETLWGLLIAHQCQQPRHWQQTELVLLNRLAVQLGVAIERAELYQQLHQQPHQQP</sequence>
<dbReference type="RefSeq" id="WP_190440353.1">
    <property type="nucleotide sequence ID" value="NZ_JAMPKM010000015.1"/>
</dbReference>
<dbReference type="Proteomes" id="UP001464891">
    <property type="component" value="Unassembled WGS sequence"/>
</dbReference>
<dbReference type="InterPro" id="IPR029787">
    <property type="entry name" value="Nucleotide_cyclase"/>
</dbReference>
<dbReference type="Pfam" id="PF01590">
    <property type="entry name" value="GAF"/>
    <property type="match status" value="2"/>
</dbReference>
<dbReference type="InterPro" id="IPR052155">
    <property type="entry name" value="Biofilm_reg_signaling"/>
</dbReference>
<feature type="domain" description="Phytochrome chromophore attachment site" evidence="1">
    <location>
        <begin position="28"/>
        <end position="188"/>
    </location>
</feature>
<dbReference type="PROSITE" id="PS50883">
    <property type="entry name" value="EAL"/>
    <property type="match status" value="1"/>
</dbReference>
<dbReference type="PANTHER" id="PTHR44757:SF2">
    <property type="entry name" value="BIOFILM ARCHITECTURE MAINTENANCE PROTEIN MBAA"/>
    <property type="match status" value="1"/>
</dbReference>